<organism evidence="14 15">
    <name type="scientific">Zea mays</name>
    <name type="common">Maize</name>
    <dbReference type="NCBI Taxonomy" id="4577"/>
    <lineage>
        <taxon>Eukaryota</taxon>
        <taxon>Viridiplantae</taxon>
        <taxon>Streptophyta</taxon>
        <taxon>Embryophyta</taxon>
        <taxon>Tracheophyta</taxon>
        <taxon>Spermatophyta</taxon>
        <taxon>Magnoliopsida</taxon>
        <taxon>Liliopsida</taxon>
        <taxon>Poales</taxon>
        <taxon>Poaceae</taxon>
        <taxon>PACMAD clade</taxon>
        <taxon>Panicoideae</taxon>
        <taxon>Andropogonodae</taxon>
        <taxon>Andropogoneae</taxon>
        <taxon>Tripsacinae</taxon>
        <taxon>Zea</taxon>
    </lineage>
</organism>
<evidence type="ECO:0000256" key="6">
    <source>
        <dbReference type="ARBA" id="ARBA00022968"/>
    </source>
</evidence>
<evidence type="ECO:0000313" key="14">
    <source>
        <dbReference type="EMBL" id="PWZ46434.1"/>
    </source>
</evidence>
<name>A0A3L6GD15_MAIZE</name>
<dbReference type="AlphaFoldDB" id="A0A3L6GD15"/>
<comment type="similarity">
    <text evidence="2 12">Belongs to the glycosyltransferase 43 family.</text>
</comment>
<keyword evidence="5" id="KW-0812">Transmembrane</keyword>
<dbReference type="EC" id="2.4.-.-" evidence="12"/>
<evidence type="ECO:0000256" key="1">
    <source>
        <dbReference type="ARBA" id="ARBA00004323"/>
    </source>
</evidence>
<dbReference type="GO" id="GO:0000139">
    <property type="term" value="C:Golgi membrane"/>
    <property type="evidence" value="ECO:0007669"/>
    <property type="project" value="UniProtKB-SubCell"/>
</dbReference>
<keyword evidence="3" id="KW-0328">Glycosyltransferase</keyword>
<evidence type="ECO:0000256" key="3">
    <source>
        <dbReference type="ARBA" id="ARBA00022676"/>
    </source>
</evidence>
<dbReference type="EMBL" id="NCVQ01000002">
    <property type="protein sequence ID" value="PWZ46434.1"/>
    <property type="molecule type" value="Genomic_DNA"/>
</dbReference>
<evidence type="ECO:0000256" key="11">
    <source>
        <dbReference type="ARBA" id="ARBA00023316"/>
    </source>
</evidence>
<dbReference type="Gene3D" id="3.90.550.10">
    <property type="entry name" value="Spore Coat Polysaccharide Biosynthesis Protein SpsA, Chain A"/>
    <property type="match status" value="1"/>
</dbReference>
<keyword evidence="4 12" id="KW-0808">Transferase</keyword>
<protein>
    <recommendedName>
        <fullName evidence="12">Glycosyltransferases</fullName>
        <ecNumber evidence="12">2.4.-.-</ecNumber>
    </recommendedName>
</protein>
<comment type="function">
    <text evidence="12">Involved in the synthesis of glucuronoxylan hemicellulose in secondary cell walls.</text>
</comment>
<keyword evidence="9" id="KW-0472">Membrane</keyword>
<sequence length="455" mass="48755">MKLPLLRPLWPGLGPAAAGPLDAAPEPAKPSLPATWLLLHALFCATSMAVGFRFSRLIVFLLFLPTPPINPAAHLVSLVSSPAVALAGANATATITTTTTTTTTVTTTTTTVAADIGGAHPHHHHHRHGPVFVGRHPIRVRAWPHPDPSELLKAHRILAAVQNAQRSTKRRGAGPARPVIAVTPTTTSALQVPSLTSLAHTLRLVDAQLVWIVVEPGNRTDAVAAVLSRSNLDFLHITGPGDSTASLRIHALREIRTKRMDGIVVFADENSILRTELFDEAQKVTTVGAVPVGILGEDDGASESFLQAPSCDAEGNLVGYRVSEETVLPANRSDMLMASRLEWSGFVVNARALWEDAKERPVWVRDLSAIDDADPRAASPLALVTDAGRVEPLASCVQAALAWSSLRSDSIHEVKFPHEWKIDPPSLNTGARQQTVQPETQPMQATLASTEDQQH</sequence>
<dbReference type="FunFam" id="3.90.550.10:FF:000152">
    <property type="entry name" value="Glycosyltransferases"/>
    <property type="match status" value="1"/>
</dbReference>
<comment type="subcellular location">
    <subcellularLocation>
        <location evidence="1 12">Golgi apparatus membrane</location>
        <topology evidence="1 12">Single-pass type II membrane protein</topology>
    </subcellularLocation>
</comment>
<evidence type="ECO:0000256" key="9">
    <source>
        <dbReference type="ARBA" id="ARBA00023136"/>
    </source>
</evidence>
<evidence type="ECO:0000256" key="2">
    <source>
        <dbReference type="ARBA" id="ARBA00007706"/>
    </source>
</evidence>
<keyword evidence="8 12" id="KW-0333">Golgi apparatus</keyword>
<feature type="compositionally biased region" description="Polar residues" evidence="13">
    <location>
        <begin position="426"/>
        <end position="455"/>
    </location>
</feature>
<dbReference type="InterPro" id="IPR005027">
    <property type="entry name" value="Glyco_trans_43"/>
</dbReference>
<evidence type="ECO:0000256" key="7">
    <source>
        <dbReference type="ARBA" id="ARBA00022989"/>
    </source>
</evidence>
<accession>A0A3L6GD15</accession>
<evidence type="ECO:0000256" key="5">
    <source>
        <dbReference type="ARBA" id="ARBA00022692"/>
    </source>
</evidence>
<reference evidence="14 15" key="1">
    <citation type="journal article" date="2018" name="Nat. Genet.">
        <title>Extensive intraspecific gene order and gene structural variations between Mo17 and other maize genomes.</title>
        <authorList>
            <person name="Sun S."/>
            <person name="Zhou Y."/>
            <person name="Chen J."/>
            <person name="Shi J."/>
            <person name="Zhao H."/>
            <person name="Zhao H."/>
            <person name="Song W."/>
            <person name="Zhang M."/>
            <person name="Cui Y."/>
            <person name="Dong X."/>
            <person name="Liu H."/>
            <person name="Ma X."/>
            <person name="Jiao Y."/>
            <person name="Wang B."/>
            <person name="Wei X."/>
            <person name="Stein J.C."/>
            <person name="Glaubitz J.C."/>
            <person name="Lu F."/>
            <person name="Yu G."/>
            <person name="Liang C."/>
            <person name="Fengler K."/>
            <person name="Li B."/>
            <person name="Rafalski A."/>
            <person name="Schnable P.S."/>
            <person name="Ware D.H."/>
            <person name="Buckler E.S."/>
            <person name="Lai J."/>
        </authorList>
    </citation>
    <scope>NUCLEOTIDE SEQUENCE [LARGE SCALE GENOMIC DNA]</scope>
    <source>
        <strain evidence="15">cv. Missouri 17</strain>
        <tissue evidence="14">Seedling</tissue>
    </source>
</reference>
<dbReference type="Proteomes" id="UP000251960">
    <property type="component" value="Chromosome 10"/>
</dbReference>
<dbReference type="GO" id="GO:0015018">
    <property type="term" value="F:galactosylgalactosylxylosylprotein 3-beta-glucuronosyltransferase activity"/>
    <property type="evidence" value="ECO:0007669"/>
    <property type="project" value="InterPro"/>
</dbReference>
<dbReference type="GO" id="GO:0071555">
    <property type="term" value="P:cell wall organization"/>
    <property type="evidence" value="ECO:0007669"/>
    <property type="project" value="UniProtKB-KW"/>
</dbReference>
<gene>
    <name evidence="14" type="primary">Os04g0650300_0</name>
    <name evidence="14" type="ORF">Zm00014a_023716</name>
</gene>
<keyword evidence="11 12" id="KW-0961">Cell wall biogenesis/degradation</keyword>
<evidence type="ECO:0000313" key="15">
    <source>
        <dbReference type="Proteomes" id="UP000251960"/>
    </source>
</evidence>
<dbReference type="PANTHER" id="PTHR10896:SF24">
    <property type="entry name" value="GLUCURONOSYLTRANSFERASE OS04G0650300-RELATED"/>
    <property type="match status" value="1"/>
</dbReference>
<keyword evidence="6 12" id="KW-0735">Signal-anchor</keyword>
<evidence type="ECO:0000256" key="13">
    <source>
        <dbReference type="SAM" id="MobiDB-lite"/>
    </source>
</evidence>
<evidence type="ECO:0000256" key="8">
    <source>
        <dbReference type="ARBA" id="ARBA00023034"/>
    </source>
</evidence>
<dbReference type="Pfam" id="PF03360">
    <property type="entry name" value="Glyco_transf_43"/>
    <property type="match status" value="1"/>
</dbReference>
<dbReference type="SUPFAM" id="SSF53448">
    <property type="entry name" value="Nucleotide-diphospho-sugar transferases"/>
    <property type="match status" value="1"/>
</dbReference>
<comment type="caution">
    <text evidence="14">The sequence shown here is derived from an EMBL/GenBank/DDBJ whole genome shotgun (WGS) entry which is preliminary data.</text>
</comment>
<keyword evidence="10" id="KW-0325">Glycoprotein</keyword>
<dbReference type="PANTHER" id="PTHR10896">
    <property type="entry name" value="GALACTOSYLGALACTOSYLXYLOSYLPROTEIN 3-BETA-GLUCURONOSYLTRANSFERASE BETA-1,3-GLUCURONYLTRANSFERASE"/>
    <property type="match status" value="1"/>
</dbReference>
<feature type="region of interest" description="Disordered" evidence="13">
    <location>
        <begin position="422"/>
        <end position="455"/>
    </location>
</feature>
<keyword evidence="7" id="KW-1133">Transmembrane helix</keyword>
<evidence type="ECO:0000256" key="12">
    <source>
        <dbReference type="RuleBase" id="RU363127"/>
    </source>
</evidence>
<dbReference type="InterPro" id="IPR029044">
    <property type="entry name" value="Nucleotide-diphossugar_trans"/>
</dbReference>
<evidence type="ECO:0000256" key="4">
    <source>
        <dbReference type="ARBA" id="ARBA00022679"/>
    </source>
</evidence>
<evidence type="ECO:0000256" key="10">
    <source>
        <dbReference type="ARBA" id="ARBA00023180"/>
    </source>
</evidence>
<dbReference type="ExpressionAtlas" id="A0A3L6GD15">
    <property type="expression patterns" value="baseline and differential"/>
</dbReference>
<proteinExistence type="inferred from homology"/>